<dbReference type="InterPro" id="IPR017937">
    <property type="entry name" value="Thioredoxin_CS"/>
</dbReference>
<dbReference type="InterPro" id="IPR003834">
    <property type="entry name" value="Cyt_c_assmbl_TM_dom"/>
</dbReference>
<evidence type="ECO:0000256" key="3">
    <source>
        <dbReference type="ARBA" id="ARBA00012612"/>
    </source>
</evidence>
<dbReference type="InterPro" id="IPR022910">
    <property type="entry name" value="Thiol_diS_interchange_DbsD"/>
</dbReference>
<feature type="transmembrane region" description="Helical" evidence="20">
    <location>
        <begin position="285"/>
        <end position="311"/>
    </location>
</feature>
<keyword evidence="5" id="KW-0813">Transport</keyword>
<feature type="transmembrane region" description="Helical" evidence="20">
    <location>
        <begin position="500"/>
        <end position="520"/>
    </location>
</feature>
<protein>
    <recommendedName>
        <fullName evidence="4">Thiol:disulfide interchange protein DsbD</fullName>
        <ecNumber evidence="3">1.8.1.8</ecNumber>
    </recommendedName>
    <alternativeName>
        <fullName evidence="17">Protein-disulfide reductase</fullName>
    </alternativeName>
</protein>
<reference evidence="22" key="1">
    <citation type="submission" date="2009-10" db="EMBL/GenBank/DDBJ databases">
        <title>Diversity of trophic interactions inside an arsenic-rich microbial ecosystem.</title>
        <authorList>
            <person name="Bertin P.N."/>
            <person name="Heinrich-Salmeron A."/>
            <person name="Pelletier E."/>
            <person name="Goulhen-Chollet F."/>
            <person name="Arsene-Ploetze F."/>
            <person name="Gallien S."/>
            <person name="Calteau A."/>
            <person name="Vallenet D."/>
            <person name="Casiot C."/>
            <person name="Chane-Woon-Ming B."/>
            <person name="Giloteaux L."/>
            <person name="Barakat M."/>
            <person name="Bonnefoy V."/>
            <person name="Bruneel O."/>
            <person name="Chandler M."/>
            <person name="Cleiss J."/>
            <person name="Duran R."/>
            <person name="Elbaz-Poulichet F."/>
            <person name="Fonknechten N."/>
            <person name="Lauga B."/>
            <person name="Mornico D."/>
            <person name="Ortet P."/>
            <person name="Schaeffer C."/>
            <person name="Siguier P."/>
            <person name="Alexander Thil Smith A."/>
            <person name="Van Dorsselaer A."/>
            <person name="Weissenbach J."/>
            <person name="Medigue C."/>
            <person name="Le Paslier D."/>
        </authorList>
    </citation>
    <scope>NUCLEOTIDE SEQUENCE</scope>
</reference>
<evidence type="ECO:0000256" key="1">
    <source>
        <dbReference type="ARBA" id="ARBA00004429"/>
    </source>
</evidence>
<keyword evidence="15" id="KW-1015">Disulfide bond</keyword>
<feature type="transmembrane region" description="Helical" evidence="20">
    <location>
        <begin position="359"/>
        <end position="381"/>
    </location>
</feature>
<evidence type="ECO:0000256" key="9">
    <source>
        <dbReference type="ARBA" id="ARBA00022729"/>
    </source>
</evidence>
<evidence type="ECO:0000256" key="13">
    <source>
        <dbReference type="ARBA" id="ARBA00023027"/>
    </source>
</evidence>
<evidence type="ECO:0000256" key="17">
    <source>
        <dbReference type="ARBA" id="ARBA00032465"/>
    </source>
</evidence>
<dbReference type="SUPFAM" id="SSF52833">
    <property type="entry name" value="Thioredoxin-like"/>
    <property type="match status" value="1"/>
</dbReference>
<evidence type="ECO:0000256" key="12">
    <source>
        <dbReference type="ARBA" id="ARBA00023002"/>
    </source>
</evidence>
<evidence type="ECO:0000256" key="4">
    <source>
        <dbReference type="ARBA" id="ARBA00013830"/>
    </source>
</evidence>
<dbReference type="GO" id="GO:0005886">
    <property type="term" value="C:plasma membrane"/>
    <property type="evidence" value="ECO:0007669"/>
    <property type="project" value="UniProtKB-SubCell"/>
</dbReference>
<evidence type="ECO:0000256" key="18">
    <source>
        <dbReference type="ARBA" id="ARBA00047388"/>
    </source>
</evidence>
<evidence type="ECO:0000259" key="21">
    <source>
        <dbReference type="PROSITE" id="PS51352"/>
    </source>
</evidence>
<keyword evidence="10" id="KW-0249">Electron transport</keyword>
<dbReference type="PROSITE" id="PS51352">
    <property type="entry name" value="THIOREDOXIN_2"/>
    <property type="match status" value="1"/>
</dbReference>
<evidence type="ECO:0000313" key="22">
    <source>
        <dbReference type="EMBL" id="CBH99320.1"/>
    </source>
</evidence>
<evidence type="ECO:0000256" key="10">
    <source>
        <dbReference type="ARBA" id="ARBA00022982"/>
    </source>
</evidence>
<dbReference type="GO" id="GO:0045454">
    <property type="term" value="P:cell redox homeostasis"/>
    <property type="evidence" value="ECO:0007669"/>
    <property type="project" value="TreeGrafter"/>
</dbReference>
<comment type="caution">
    <text evidence="22">The sequence shown here is derived from an EMBL/GenBank/DDBJ whole genome shotgun (WGS) entry which is preliminary data.</text>
</comment>
<dbReference type="AlphaFoldDB" id="E6PWL3"/>
<feature type="transmembrane region" description="Helical" evidence="20">
    <location>
        <begin position="323"/>
        <end position="347"/>
    </location>
</feature>
<dbReference type="Pfam" id="PF11412">
    <property type="entry name" value="DsbD_N"/>
    <property type="match status" value="1"/>
</dbReference>
<organism evidence="22">
    <name type="scientific">mine drainage metagenome</name>
    <dbReference type="NCBI Taxonomy" id="410659"/>
    <lineage>
        <taxon>unclassified sequences</taxon>
        <taxon>metagenomes</taxon>
        <taxon>ecological metagenomes</taxon>
    </lineage>
</organism>
<evidence type="ECO:0000256" key="16">
    <source>
        <dbReference type="ARBA" id="ARBA00023284"/>
    </source>
</evidence>
<dbReference type="PANTHER" id="PTHR32234">
    <property type="entry name" value="THIOL:DISULFIDE INTERCHANGE PROTEIN DSBD"/>
    <property type="match status" value="1"/>
</dbReference>
<dbReference type="GO" id="GO:0047134">
    <property type="term" value="F:protein-disulfide reductase [NAD(P)H] activity"/>
    <property type="evidence" value="ECO:0007669"/>
    <property type="project" value="UniProtKB-EC"/>
</dbReference>
<dbReference type="CDD" id="cd02953">
    <property type="entry name" value="DsbDgamma"/>
    <property type="match status" value="1"/>
</dbReference>
<gene>
    <name evidence="22" type="ORF">CARN2_1755</name>
</gene>
<dbReference type="Gene3D" id="3.40.30.10">
    <property type="entry name" value="Glutaredoxin"/>
    <property type="match status" value="1"/>
</dbReference>
<dbReference type="EC" id="1.8.1.8" evidence="3"/>
<evidence type="ECO:0000256" key="5">
    <source>
        <dbReference type="ARBA" id="ARBA00022448"/>
    </source>
</evidence>
<dbReference type="PROSITE" id="PS00194">
    <property type="entry name" value="THIOREDOXIN_1"/>
    <property type="match status" value="1"/>
</dbReference>
<dbReference type="Pfam" id="PF02683">
    <property type="entry name" value="DsbD_TM"/>
    <property type="match status" value="1"/>
</dbReference>
<evidence type="ECO:0000256" key="2">
    <source>
        <dbReference type="ARBA" id="ARBA00007241"/>
    </source>
</evidence>
<evidence type="ECO:0000256" key="11">
    <source>
        <dbReference type="ARBA" id="ARBA00022989"/>
    </source>
</evidence>
<feature type="transmembrane region" description="Helical" evidence="20">
    <location>
        <begin position="476"/>
        <end position="494"/>
    </location>
</feature>
<dbReference type="InterPro" id="IPR035671">
    <property type="entry name" value="DsbD_gamma"/>
</dbReference>
<keyword evidence="14 20" id="KW-0472">Membrane</keyword>
<sequence length="693" mass="71125">MTPVSPTAATGQPRMPHHVLHKLLAAMLALAAALLFGALPVAQAQQGKFLPPDQAFHVSAAVQGPKTLLLTFDIAKGYYLYQERFHFEPQTPGVTLGKPDYPPAHKKFDVNLGHVVFHYRNQVIVPLPVLAAPASFKLQVTYQGCSDEGLCYPPIDKIATVSLQGFGGQGTVSIAEADGEGGGTSAGNSSVSGLIGSLLGNKTSTASGAAASAAAAPVSPPAPATTPASSAAAVPATSATQAASAPAAGVANQATSSSDAASLGGESSRIGAALVSGSLLAIVPMFLLFGLLLAFTPCVLPMIPILSSIIVGHGEKVSHLHGLALAAVYSLGMALVYTAFGVAAGLLGQGLAATLQNPWVLSVFALLLVVLSLSMFGFYELQIPASWQSRLSATSGKLHGGHFAGVFVMGCISALIVGPCVAAPLAGALLYISQTGNAVIGGIALFSLAAGMSVPLLLAGWSAGALLPKAGGWMEGVKYFFGVLLIATALYMITPVLPGWLLMLAWAALLLVSATFLRVFDRLPDAASGWTRLFKGLGVVLALAGAVLVIGLAAGSRNILQPLAGLGGGVSNAVATAPAAQFRRVKNVAELDQIVASSTKPVMLDFYADWCVSCKEMEHFTFTDPAVAQQMADMTLIQADVTANNADDKALLKRFQLFGPPGIIFFKGGKEVGRVVGFEDAKTFLASMQRAGV</sequence>
<keyword evidence="12 22" id="KW-0560">Oxidoreductase</keyword>
<evidence type="ECO:0000256" key="19">
    <source>
        <dbReference type="ARBA" id="ARBA00047804"/>
    </source>
</evidence>
<feature type="transmembrane region" description="Helical" evidence="20">
    <location>
        <begin position="532"/>
        <end position="554"/>
    </location>
</feature>
<dbReference type="InterPro" id="IPR028250">
    <property type="entry name" value="DsbDN"/>
</dbReference>
<keyword evidence="8 20" id="KW-0812">Transmembrane</keyword>
<keyword evidence="7" id="KW-0997">Cell inner membrane</keyword>
<comment type="catalytic activity">
    <reaction evidence="18">
        <text>[protein]-dithiol + NAD(+) = [protein]-disulfide + NADH + H(+)</text>
        <dbReference type="Rhea" id="RHEA:18749"/>
        <dbReference type="Rhea" id="RHEA-COMP:10593"/>
        <dbReference type="Rhea" id="RHEA-COMP:10594"/>
        <dbReference type="ChEBI" id="CHEBI:15378"/>
        <dbReference type="ChEBI" id="CHEBI:29950"/>
        <dbReference type="ChEBI" id="CHEBI:50058"/>
        <dbReference type="ChEBI" id="CHEBI:57540"/>
        <dbReference type="ChEBI" id="CHEBI:57945"/>
        <dbReference type="EC" id="1.8.1.8"/>
    </reaction>
</comment>
<keyword evidence="11 20" id="KW-1133">Transmembrane helix</keyword>
<dbReference type="PANTHER" id="PTHR32234:SF0">
    <property type="entry name" value="THIOL:DISULFIDE INTERCHANGE PROTEIN DSBD"/>
    <property type="match status" value="1"/>
</dbReference>
<evidence type="ECO:0000256" key="8">
    <source>
        <dbReference type="ARBA" id="ARBA00022692"/>
    </source>
</evidence>
<dbReference type="GO" id="GO:0017004">
    <property type="term" value="P:cytochrome complex assembly"/>
    <property type="evidence" value="ECO:0007669"/>
    <property type="project" value="InterPro"/>
</dbReference>
<keyword evidence="9" id="KW-0732">Signal</keyword>
<feature type="domain" description="Thioredoxin" evidence="21">
    <location>
        <begin position="571"/>
        <end position="693"/>
    </location>
</feature>
<accession>E6PWL3</accession>
<feature type="transmembrane region" description="Helical" evidence="20">
    <location>
        <begin position="438"/>
        <end position="464"/>
    </location>
</feature>
<keyword evidence="6" id="KW-1003">Cell membrane</keyword>
<name>E6PWL3_9ZZZZ</name>
<comment type="catalytic activity">
    <reaction evidence="19">
        <text>[protein]-dithiol + NADP(+) = [protein]-disulfide + NADPH + H(+)</text>
        <dbReference type="Rhea" id="RHEA:18753"/>
        <dbReference type="Rhea" id="RHEA-COMP:10593"/>
        <dbReference type="Rhea" id="RHEA-COMP:10594"/>
        <dbReference type="ChEBI" id="CHEBI:15378"/>
        <dbReference type="ChEBI" id="CHEBI:29950"/>
        <dbReference type="ChEBI" id="CHEBI:50058"/>
        <dbReference type="ChEBI" id="CHEBI:57783"/>
        <dbReference type="ChEBI" id="CHEBI:58349"/>
        <dbReference type="EC" id="1.8.1.8"/>
    </reaction>
</comment>
<evidence type="ECO:0000256" key="7">
    <source>
        <dbReference type="ARBA" id="ARBA00022519"/>
    </source>
</evidence>
<dbReference type="InterPro" id="IPR036929">
    <property type="entry name" value="DsbDN_sf"/>
</dbReference>
<evidence type="ECO:0000256" key="6">
    <source>
        <dbReference type="ARBA" id="ARBA00022475"/>
    </source>
</evidence>
<comment type="similarity">
    <text evidence="2">Belongs to the thioredoxin family. DsbD subfamily.</text>
</comment>
<keyword evidence="13" id="KW-0520">NAD</keyword>
<dbReference type="SUPFAM" id="SSF74863">
    <property type="entry name" value="Thiol:disulfide interchange protein DsbD, N-terminal domain (DsbD-alpha)"/>
    <property type="match status" value="1"/>
</dbReference>
<evidence type="ECO:0000256" key="14">
    <source>
        <dbReference type="ARBA" id="ARBA00023136"/>
    </source>
</evidence>
<dbReference type="Gene3D" id="2.60.40.1250">
    <property type="entry name" value="Thiol:disulfide interchange protein DsbD, N-terminal domain"/>
    <property type="match status" value="1"/>
</dbReference>
<dbReference type="Pfam" id="PF00085">
    <property type="entry name" value="Thioredoxin"/>
    <property type="match status" value="1"/>
</dbReference>
<dbReference type="NCBIfam" id="NF001419">
    <property type="entry name" value="PRK00293.1"/>
    <property type="match status" value="1"/>
</dbReference>
<feature type="transmembrane region" description="Helical" evidence="20">
    <location>
        <begin position="402"/>
        <end position="432"/>
    </location>
</feature>
<evidence type="ECO:0000256" key="15">
    <source>
        <dbReference type="ARBA" id="ARBA00023157"/>
    </source>
</evidence>
<proteinExistence type="inferred from homology"/>
<comment type="subcellular location">
    <subcellularLocation>
        <location evidence="1">Cell inner membrane</location>
        <topology evidence="1">Multi-pass membrane protein</topology>
    </subcellularLocation>
</comment>
<dbReference type="InterPro" id="IPR036249">
    <property type="entry name" value="Thioredoxin-like_sf"/>
</dbReference>
<dbReference type="EMBL" id="CABM01000072">
    <property type="protein sequence ID" value="CBH99320.1"/>
    <property type="molecule type" value="Genomic_DNA"/>
</dbReference>
<evidence type="ECO:0000256" key="20">
    <source>
        <dbReference type="SAM" id="Phobius"/>
    </source>
</evidence>
<dbReference type="HAMAP" id="MF_00399">
    <property type="entry name" value="DbsD"/>
    <property type="match status" value="1"/>
</dbReference>
<dbReference type="InterPro" id="IPR013766">
    <property type="entry name" value="Thioredoxin_domain"/>
</dbReference>
<keyword evidence="16" id="KW-0676">Redox-active center</keyword>